<dbReference type="InterPro" id="IPR036457">
    <property type="entry name" value="PPM-type-like_dom_sf"/>
</dbReference>
<dbReference type="Gene3D" id="3.60.40.10">
    <property type="entry name" value="PPM-type phosphatase domain"/>
    <property type="match status" value="1"/>
</dbReference>
<dbReference type="InterPro" id="IPR001932">
    <property type="entry name" value="PPM-type_phosphatase-like_dom"/>
</dbReference>
<name>A0ABY8UVW7_TETOB</name>
<evidence type="ECO:0000256" key="1">
    <source>
        <dbReference type="SAM" id="MobiDB-lite"/>
    </source>
</evidence>
<dbReference type="PANTHER" id="PTHR47992">
    <property type="entry name" value="PROTEIN PHOSPHATASE"/>
    <property type="match status" value="1"/>
</dbReference>
<keyword evidence="4" id="KW-1185">Reference proteome</keyword>
<dbReference type="SMART" id="SM00332">
    <property type="entry name" value="PP2Cc"/>
    <property type="match status" value="1"/>
</dbReference>
<reference evidence="3 4" key="1">
    <citation type="submission" date="2023-05" db="EMBL/GenBank/DDBJ databases">
        <title>A 100% complete, gapless, phased diploid assembly of the Scenedesmus obliquus UTEX 3031 genome.</title>
        <authorList>
            <person name="Biondi T.C."/>
            <person name="Hanschen E.R."/>
            <person name="Kwon T."/>
            <person name="Eng W."/>
            <person name="Kruse C.P.S."/>
            <person name="Koehler S.I."/>
            <person name="Kunde Y."/>
            <person name="Gleasner C.D."/>
            <person name="You Mak K.T."/>
            <person name="Polle J."/>
            <person name="Hovde B.T."/>
            <person name="Starkenburg S.R."/>
        </authorList>
    </citation>
    <scope>NUCLEOTIDE SEQUENCE [LARGE SCALE GENOMIC DNA]</scope>
    <source>
        <strain evidence="3 4">DOE0152z</strain>
    </source>
</reference>
<organism evidence="3 4">
    <name type="scientific">Tetradesmus obliquus</name>
    <name type="common">Green alga</name>
    <name type="synonym">Acutodesmus obliquus</name>
    <dbReference type="NCBI Taxonomy" id="3088"/>
    <lineage>
        <taxon>Eukaryota</taxon>
        <taxon>Viridiplantae</taxon>
        <taxon>Chlorophyta</taxon>
        <taxon>core chlorophytes</taxon>
        <taxon>Chlorophyceae</taxon>
        <taxon>CS clade</taxon>
        <taxon>Sphaeropleales</taxon>
        <taxon>Scenedesmaceae</taxon>
        <taxon>Tetradesmus</taxon>
    </lineage>
</organism>
<evidence type="ECO:0000313" key="4">
    <source>
        <dbReference type="Proteomes" id="UP001244341"/>
    </source>
</evidence>
<dbReference type="Proteomes" id="UP001244341">
    <property type="component" value="Chromosome 16b"/>
</dbReference>
<dbReference type="EMBL" id="CP126223">
    <property type="protein sequence ID" value="WIA23673.1"/>
    <property type="molecule type" value="Genomic_DNA"/>
</dbReference>
<protein>
    <recommendedName>
        <fullName evidence="2">PPM-type phosphatase domain-containing protein</fullName>
    </recommendedName>
</protein>
<evidence type="ECO:0000313" key="3">
    <source>
        <dbReference type="EMBL" id="WIA23673.1"/>
    </source>
</evidence>
<dbReference type="SUPFAM" id="SSF81606">
    <property type="entry name" value="PP2C-like"/>
    <property type="match status" value="1"/>
</dbReference>
<gene>
    <name evidence="3" type="ORF">OEZ85_000373</name>
</gene>
<dbReference type="CDD" id="cd00143">
    <property type="entry name" value="PP2Cc"/>
    <property type="match status" value="1"/>
</dbReference>
<feature type="region of interest" description="Disordered" evidence="1">
    <location>
        <begin position="228"/>
        <end position="252"/>
    </location>
</feature>
<dbReference type="InterPro" id="IPR015655">
    <property type="entry name" value="PP2C"/>
</dbReference>
<feature type="domain" description="PPM-type phosphatase" evidence="2">
    <location>
        <begin position="1"/>
        <end position="204"/>
    </location>
</feature>
<accession>A0ABY8UVW7</accession>
<dbReference type="PROSITE" id="PS51746">
    <property type="entry name" value="PPM_2"/>
    <property type="match status" value="1"/>
</dbReference>
<evidence type="ECO:0000259" key="2">
    <source>
        <dbReference type="PROSITE" id="PS51746"/>
    </source>
</evidence>
<sequence>MPHLSDRYSKNVLRALQTAFVAADAELAGTEVGEVVGSTAVVAVVSRTEVFVAHCGDSRAVLCRKGGAIQLTSDHKPDRSDEAARVAALGGKVVAKGGGARVMGLLAMSRAIGDHFLRPYVIPEPEVACLQRSHEDELLILASDGLWDVFSCAEATTLALRSTMRARERGASSSAACRVGASVLARGAIERGSRDNITVLLVDLRRGEGAAGSVAAVLAAQCSELVVGGGPRGRRKRSSSGGGAEEGGGYDDDGRPVAAGAAAAAAAAAAGGLGVFGGISVSYLAAAAAAEG</sequence>
<proteinExistence type="predicted"/>
<dbReference type="Pfam" id="PF00481">
    <property type="entry name" value="PP2C"/>
    <property type="match status" value="1"/>
</dbReference>